<accession>A0A7Z7I7P7</accession>
<evidence type="ECO:0000313" key="2">
    <source>
        <dbReference type="Proteomes" id="UP000219522"/>
    </source>
</evidence>
<dbReference type="Pfam" id="PF19570">
    <property type="entry name" value="DUF6088"/>
    <property type="match status" value="1"/>
</dbReference>
<dbReference type="EMBL" id="OCSU01000002">
    <property type="protein sequence ID" value="SOE80673.1"/>
    <property type="molecule type" value="Genomic_DNA"/>
</dbReference>
<dbReference type="AlphaFoldDB" id="A0A7Z7I7P7"/>
<gene>
    <name evidence="1" type="ORF">SAMN05446927_3915</name>
</gene>
<keyword evidence="2" id="KW-1185">Reference proteome</keyword>
<dbReference type="Proteomes" id="UP000219522">
    <property type="component" value="Unassembled WGS sequence"/>
</dbReference>
<evidence type="ECO:0000313" key="1">
    <source>
        <dbReference type="EMBL" id="SOE80673.1"/>
    </source>
</evidence>
<sequence>MSAQTTRKSTLEQRVLRTIDKQEGVIILRRDFAGLGSAAQLSRTLAKLVESKALVRVGHGIYAKTRKNRFTGELTPAAPFETIAAQAFRRLGIDVGHGRLAREYNEGKSTQVPVQPVVTTGKRRISRKIRVGSKIVLYERMTERRRKNDRP</sequence>
<organism evidence="1 2">
    <name type="scientific">Caballeronia arationis</name>
    <dbReference type="NCBI Taxonomy" id="1777142"/>
    <lineage>
        <taxon>Bacteria</taxon>
        <taxon>Pseudomonadati</taxon>
        <taxon>Pseudomonadota</taxon>
        <taxon>Betaproteobacteria</taxon>
        <taxon>Burkholderiales</taxon>
        <taxon>Burkholderiaceae</taxon>
        <taxon>Caballeronia</taxon>
    </lineage>
</organism>
<comment type="caution">
    <text evidence="1">The sequence shown here is derived from an EMBL/GenBank/DDBJ whole genome shotgun (WGS) entry which is preliminary data.</text>
</comment>
<protein>
    <recommendedName>
        <fullName evidence="3">S-adenosylhomocysteine hydrolase</fullName>
    </recommendedName>
</protein>
<name>A0A7Z7I7P7_9BURK</name>
<evidence type="ECO:0008006" key="3">
    <source>
        <dbReference type="Google" id="ProtNLM"/>
    </source>
</evidence>
<dbReference type="InterPro" id="IPR045738">
    <property type="entry name" value="DUF6088"/>
</dbReference>
<dbReference type="RefSeq" id="WP_062644334.1">
    <property type="nucleotide sequence ID" value="NZ_FCOG02000326.1"/>
</dbReference>
<proteinExistence type="predicted"/>
<reference evidence="1 2" key="1">
    <citation type="submission" date="2017-09" db="EMBL/GenBank/DDBJ databases">
        <authorList>
            <person name="Varghese N."/>
            <person name="Submissions S."/>
        </authorList>
    </citation>
    <scope>NUCLEOTIDE SEQUENCE [LARGE SCALE GENOMIC DNA]</scope>
    <source>
        <strain evidence="1 2">OK806</strain>
    </source>
</reference>